<dbReference type="OrthoDB" id="5342507at2759"/>
<dbReference type="VEuPathDB" id="FungiDB:PV09_02812"/>
<dbReference type="Proteomes" id="UP000053259">
    <property type="component" value="Unassembled WGS sequence"/>
</dbReference>
<evidence type="ECO:0000313" key="4">
    <source>
        <dbReference type="Proteomes" id="UP000053259"/>
    </source>
</evidence>
<feature type="region of interest" description="Disordered" evidence="1">
    <location>
        <begin position="184"/>
        <end position="210"/>
    </location>
</feature>
<reference evidence="3 4" key="1">
    <citation type="submission" date="2015-01" db="EMBL/GenBank/DDBJ databases">
        <title>The Genome Sequence of Ochroconis gallopava CBS43764.</title>
        <authorList>
            <consortium name="The Broad Institute Genomics Platform"/>
            <person name="Cuomo C."/>
            <person name="de Hoog S."/>
            <person name="Gorbushina A."/>
            <person name="Stielow B."/>
            <person name="Teixiera M."/>
            <person name="Abouelleil A."/>
            <person name="Chapman S.B."/>
            <person name="Priest M."/>
            <person name="Young S.K."/>
            <person name="Wortman J."/>
            <person name="Nusbaum C."/>
            <person name="Birren B."/>
        </authorList>
    </citation>
    <scope>NUCLEOTIDE SEQUENCE [LARGE SCALE GENOMIC DNA]</scope>
    <source>
        <strain evidence="3 4">CBS 43764</strain>
    </source>
</reference>
<proteinExistence type="predicted"/>
<evidence type="ECO:0000256" key="2">
    <source>
        <dbReference type="SAM" id="Phobius"/>
    </source>
</evidence>
<feature type="transmembrane region" description="Helical" evidence="2">
    <location>
        <begin position="154"/>
        <end position="176"/>
    </location>
</feature>
<evidence type="ECO:0008006" key="5">
    <source>
        <dbReference type="Google" id="ProtNLM"/>
    </source>
</evidence>
<organism evidence="3 4">
    <name type="scientific">Verruconis gallopava</name>
    <dbReference type="NCBI Taxonomy" id="253628"/>
    <lineage>
        <taxon>Eukaryota</taxon>
        <taxon>Fungi</taxon>
        <taxon>Dikarya</taxon>
        <taxon>Ascomycota</taxon>
        <taxon>Pezizomycotina</taxon>
        <taxon>Dothideomycetes</taxon>
        <taxon>Pleosporomycetidae</taxon>
        <taxon>Venturiales</taxon>
        <taxon>Sympoventuriaceae</taxon>
        <taxon>Verruconis</taxon>
    </lineage>
</organism>
<evidence type="ECO:0000313" key="3">
    <source>
        <dbReference type="EMBL" id="KIW06350.1"/>
    </source>
</evidence>
<feature type="region of interest" description="Disordered" evidence="1">
    <location>
        <begin position="275"/>
        <end position="299"/>
    </location>
</feature>
<keyword evidence="2" id="KW-1133">Transmembrane helix</keyword>
<keyword evidence="2" id="KW-0812">Transmembrane</keyword>
<gene>
    <name evidence="3" type="ORF">PV09_02812</name>
</gene>
<dbReference type="RefSeq" id="XP_016216219.1">
    <property type="nucleotide sequence ID" value="XM_016355913.1"/>
</dbReference>
<dbReference type="GeneID" id="27310785"/>
<name>A0A0D2AIG4_9PEZI</name>
<dbReference type="InParanoid" id="A0A0D2AIG4"/>
<feature type="transmembrane region" description="Helical" evidence="2">
    <location>
        <begin position="14"/>
        <end position="35"/>
    </location>
</feature>
<dbReference type="HOGENOM" id="CLU_057540_1_0_1"/>
<dbReference type="STRING" id="253628.A0A0D2AIG4"/>
<feature type="transmembrane region" description="Helical" evidence="2">
    <location>
        <begin position="81"/>
        <end position="100"/>
    </location>
</feature>
<evidence type="ECO:0000256" key="1">
    <source>
        <dbReference type="SAM" id="MobiDB-lite"/>
    </source>
</evidence>
<protein>
    <recommendedName>
        <fullName evidence="5">MARVEL domain-containing protein</fullName>
    </recommendedName>
</protein>
<keyword evidence="2" id="KW-0472">Membrane</keyword>
<dbReference type="EMBL" id="KN847535">
    <property type="protein sequence ID" value="KIW06350.1"/>
    <property type="molecule type" value="Genomic_DNA"/>
</dbReference>
<dbReference type="AlphaFoldDB" id="A0A0D2AIG4"/>
<accession>A0A0D2AIG4</accession>
<feature type="transmembrane region" description="Helical" evidence="2">
    <location>
        <begin position="56"/>
        <end position="75"/>
    </location>
</feature>
<keyword evidence="4" id="KW-1185">Reference proteome</keyword>
<sequence>MGFGGAALKLVQTILYAIAFCCSAIILGFYSYFLAVQSDRNVHIPQWQKAVEGMSGIGVVYTIFAVVLTCCLGGVAFFAFLAIVLDVLLCAAFIAIAVLLRDGADKCSGTVHTPLGTGPANTKGSFGQNGFGTGSGENVTYAVSLHTACIYNKACFAVAIIGAFVFAISAFMQVWLGRHHRKEKKFGPGPNNNYTAGSGSRWFSRKRGPKTTHDAYAKDAEAAGALGVPPADIRPSQETGYTGTTAGMATDTYTGNKYEPHQTHVPQAQIPTTGGYHTAPTGTGVNPYGYENKTAGTNF</sequence>